<proteinExistence type="predicted"/>
<dbReference type="AlphaFoldDB" id="A0A8J3ES95"/>
<evidence type="ECO:0000313" key="3">
    <source>
        <dbReference type="Proteomes" id="UP000621856"/>
    </source>
</evidence>
<gene>
    <name evidence="2" type="ORF">FF098_016170</name>
    <name evidence="1" type="ORF">GCM10011355_33670</name>
</gene>
<reference evidence="1" key="1">
    <citation type="journal article" date="2014" name="Int. J. Syst. Evol. Microbiol.">
        <title>Complete genome sequence of Corynebacterium casei LMG S-19264T (=DSM 44701T), isolated from a smear-ripened cheese.</title>
        <authorList>
            <consortium name="US DOE Joint Genome Institute (JGI-PGF)"/>
            <person name="Walter F."/>
            <person name="Albersmeier A."/>
            <person name="Kalinowski J."/>
            <person name="Ruckert C."/>
        </authorList>
    </citation>
    <scope>NUCLEOTIDE SEQUENCE</scope>
    <source>
        <strain evidence="1">CGMCC 1.14984</strain>
    </source>
</reference>
<dbReference type="Proteomes" id="UP000621856">
    <property type="component" value="Unassembled WGS sequence"/>
</dbReference>
<evidence type="ECO:0000313" key="2">
    <source>
        <dbReference type="EMBL" id="NHK29449.1"/>
    </source>
</evidence>
<comment type="caution">
    <text evidence="1">The sequence shown here is derived from an EMBL/GenBank/DDBJ whole genome shotgun (WGS) entry which is preliminary data.</text>
</comment>
<dbReference type="EMBL" id="VCJR02000005">
    <property type="protein sequence ID" value="NHK29449.1"/>
    <property type="molecule type" value="Genomic_DNA"/>
</dbReference>
<sequence length="105" mass="11702">MFSDYFKAWSNAVLATQVVTARLPILYMLAVDPTPSRQKEAQLMFAEKQEALFEGLVAAQHIACQNMADMMFSRQPGPSAFTDYMNALTSPAERILKANAKRLGK</sequence>
<keyword evidence="4" id="KW-1185">Reference proteome</keyword>
<organism evidence="1 3">
    <name type="scientific">Aquisalinus luteolus</name>
    <dbReference type="NCBI Taxonomy" id="1566827"/>
    <lineage>
        <taxon>Bacteria</taxon>
        <taxon>Pseudomonadati</taxon>
        <taxon>Pseudomonadota</taxon>
        <taxon>Alphaproteobacteria</taxon>
        <taxon>Parvularculales</taxon>
        <taxon>Parvularculaceae</taxon>
        <taxon>Aquisalinus</taxon>
    </lineage>
</organism>
<reference evidence="2 4" key="2">
    <citation type="submission" date="2020-02" db="EMBL/GenBank/DDBJ databases">
        <title>Genome sequence of Parvularcula flava strain NH6-79.</title>
        <authorList>
            <person name="Abdul Karim M.H."/>
            <person name="Lam M.Q."/>
            <person name="Chen S.J."/>
            <person name="Yahya A."/>
            <person name="Shahir S."/>
            <person name="Shamsir M.S."/>
            <person name="Chong C.S."/>
        </authorList>
    </citation>
    <scope>NUCLEOTIDE SEQUENCE [LARGE SCALE GENOMIC DNA]</scope>
    <source>
        <strain evidence="2 4">NH6-79</strain>
    </source>
</reference>
<dbReference type="RefSeq" id="WP_155142505.1">
    <property type="nucleotide sequence ID" value="NZ_BMGZ01000005.1"/>
</dbReference>
<reference evidence="1" key="3">
    <citation type="submission" date="2020-09" db="EMBL/GenBank/DDBJ databases">
        <authorList>
            <person name="Sun Q."/>
            <person name="Zhou Y."/>
        </authorList>
    </citation>
    <scope>NUCLEOTIDE SEQUENCE</scope>
    <source>
        <strain evidence="1">CGMCC 1.14984</strain>
    </source>
</reference>
<evidence type="ECO:0000313" key="4">
    <source>
        <dbReference type="Proteomes" id="UP000818603"/>
    </source>
</evidence>
<evidence type="ECO:0000313" key="1">
    <source>
        <dbReference type="EMBL" id="GGI01913.1"/>
    </source>
</evidence>
<protein>
    <submittedName>
        <fullName evidence="1">Uncharacterized protein</fullName>
    </submittedName>
</protein>
<accession>A0A8J3ES95</accession>
<dbReference type="Proteomes" id="UP000818603">
    <property type="component" value="Unassembled WGS sequence"/>
</dbReference>
<dbReference type="EMBL" id="BMGZ01000005">
    <property type="protein sequence ID" value="GGI01913.1"/>
    <property type="molecule type" value="Genomic_DNA"/>
</dbReference>
<name>A0A8J3ES95_9PROT</name>